<name>A0ABQ0RKY7_GLUNI</name>
<protein>
    <submittedName>
        <fullName evidence="1">Uncharacterized protein</fullName>
    </submittedName>
</protein>
<keyword evidence="2" id="KW-1185">Reference proteome</keyword>
<dbReference type="RefSeq" id="WP_141357360.1">
    <property type="nucleotide sequence ID" value="NZ_BAAAWM010000001.1"/>
</dbReference>
<proteinExistence type="predicted"/>
<reference evidence="1 2" key="1">
    <citation type="submission" date="2019-06" db="EMBL/GenBank/DDBJ databases">
        <title>Whole genome shotgun sequence of Glutamicibacter nicotianae NBRC 14234.</title>
        <authorList>
            <person name="Hosoyama A."/>
            <person name="Uohara A."/>
            <person name="Ohji S."/>
            <person name="Ichikawa N."/>
        </authorList>
    </citation>
    <scope>NUCLEOTIDE SEQUENCE [LARGE SCALE GENOMIC DNA]</scope>
    <source>
        <strain evidence="1 2">NBRC 14234</strain>
    </source>
</reference>
<organism evidence="1 2">
    <name type="scientific">Glutamicibacter nicotianae</name>
    <name type="common">Arthrobacter nicotianae</name>
    <dbReference type="NCBI Taxonomy" id="37929"/>
    <lineage>
        <taxon>Bacteria</taxon>
        <taxon>Bacillati</taxon>
        <taxon>Actinomycetota</taxon>
        <taxon>Actinomycetes</taxon>
        <taxon>Micrococcales</taxon>
        <taxon>Micrococcaceae</taxon>
        <taxon>Glutamicibacter</taxon>
    </lineage>
</organism>
<evidence type="ECO:0000313" key="1">
    <source>
        <dbReference type="EMBL" id="GEC12484.1"/>
    </source>
</evidence>
<sequence length="209" mass="23048">MSQSPQEAKPQPRGIGYSIVYPPGWREFRTSADHEAILAKLVTAEAKALGRADVVLMLRQKTHEMFENLRRRGAIGLALPVEKARGGAVPTSMIMTPLKSSEAGALAGMVRRVADGNPVETEAVDDETWYLWNTNEPAEEAPEYKNLSLNMVVPRPRADGSTDPEPSAGLWLRYSYASLETGENNEEFTEALRGLGYAIMGTFKWVPIQ</sequence>
<comment type="caution">
    <text evidence="1">The sequence shown here is derived from an EMBL/GenBank/DDBJ whole genome shotgun (WGS) entry which is preliminary data.</text>
</comment>
<dbReference type="Proteomes" id="UP000316242">
    <property type="component" value="Unassembled WGS sequence"/>
</dbReference>
<dbReference type="EMBL" id="BJNE01000005">
    <property type="protein sequence ID" value="GEC12484.1"/>
    <property type="molecule type" value="Genomic_DNA"/>
</dbReference>
<accession>A0ABQ0RKY7</accession>
<gene>
    <name evidence="1" type="ORF">ANI01nite_16870</name>
</gene>
<evidence type="ECO:0000313" key="2">
    <source>
        <dbReference type="Proteomes" id="UP000316242"/>
    </source>
</evidence>